<dbReference type="Pfam" id="PF05380">
    <property type="entry name" value="Peptidase_A17"/>
    <property type="match status" value="1"/>
</dbReference>
<dbReference type="InterPro" id="IPR043502">
    <property type="entry name" value="DNA/RNA_pol_sf"/>
</dbReference>
<feature type="domain" description="Integrase catalytic" evidence="2">
    <location>
        <begin position="570"/>
        <end position="689"/>
    </location>
</feature>
<dbReference type="InterPro" id="IPR012337">
    <property type="entry name" value="RNaseH-like_sf"/>
</dbReference>
<comment type="caution">
    <text evidence="3">The sequence shown here is derived from an EMBL/GenBank/DDBJ whole genome shotgun (WGS) entry which is preliminary data.</text>
</comment>
<dbReference type="Gene3D" id="1.10.340.70">
    <property type="match status" value="1"/>
</dbReference>
<dbReference type="InterPro" id="IPR003594">
    <property type="entry name" value="HATPase_dom"/>
</dbReference>
<dbReference type="Gene3D" id="3.30.565.10">
    <property type="entry name" value="Histidine kinase-like ATPase, C-terminal domain"/>
    <property type="match status" value="1"/>
</dbReference>
<dbReference type="GO" id="GO:0003676">
    <property type="term" value="F:nucleic acid binding"/>
    <property type="evidence" value="ECO:0007669"/>
    <property type="project" value="InterPro"/>
</dbReference>
<dbReference type="InterPro" id="IPR000477">
    <property type="entry name" value="RT_dom"/>
</dbReference>
<organism evidence="3">
    <name type="scientific">Dermatophagoides farinae</name>
    <name type="common">American house dust mite</name>
    <dbReference type="NCBI Taxonomy" id="6954"/>
    <lineage>
        <taxon>Eukaryota</taxon>
        <taxon>Metazoa</taxon>
        <taxon>Ecdysozoa</taxon>
        <taxon>Arthropoda</taxon>
        <taxon>Chelicerata</taxon>
        <taxon>Arachnida</taxon>
        <taxon>Acari</taxon>
        <taxon>Acariformes</taxon>
        <taxon>Sarcoptiformes</taxon>
        <taxon>Astigmata</taxon>
        <taxon>Psoroptidia</taxon>
        <taxon>Analgoidea</taxon>
        <taxon>Pyroglyphidae</taxon>
        <taxon>Dermatophagoidinae</taxon>
        <taxon>Dermatophagoides</taxon>
    </lineage>
</organism>
<dbReference type="GO" id="GO:0015074">
    <property type="term" value="P:DNA integration"/>
    <property type="evidence" value="ECO:0007669"/>
    <property type="project" value="InterPro"/>
</dbReference>
<dbReference type="Gene3D" id="3.30.70.270">
    <property type="match status" value="1"/>
</dbReference>
<dbReference type="PROSITE" id="PS50878">
    <property type="entry name" value="RT_POL"/>
    <property type="match status" value="1"/>
</dbReference>
<dbReference type="PROSITE" id="PS50994">
    <property type="entry name" value="INTEGRASE"/>
    <property type="match status" value="1"/>
</dbReference>
<sequence>MLLFWRFYQHVLLGDIQKAFLQVKVENEDRKYLRYLWEKDGKLLTIQFSSVIFGATSSPFILESAINKLLEKKDPELTKTIYMDDILFVADNLGQLYNRYINAEEALSLGSMKIHKFTARKTVIEFFGLRKIEIEEKDSTKILGLVWNLEQDEIIFGPPKKPEGLLTPFQLSFRQFIRDLHLSKINWDEPLNQSFILRAEKLAKQMDDLKRVHVPRVIFQNNGQRQNLCLHVFVDASRIAYGACAYIYNEEIGQLLMSKVRLVSETKRTIPQLELTAALEGVKLFVKIKKELPQIRLGNLFSDSMVTLARISGSPNNLPLFESNRVREIQSLIEPQFWKFISTKENPADCLSRGLPLNKLINHSLWWTGPKLSSFEKHSQVALVKKSSTKINQDTFVENICDINFRKALLIIERLLAWMSFRTKDSKKLNLQPLHHLIKLVQRQSFKMEFHCLSKQQTLPKTSVLYKWPVFVDDNGLIRLKRRIENCQLSFNEKFPIILIDKAIVRDMLKEIHINTFHGGIFRTVEEVRKNFYVPKLYFLVKNLIAHCKKCQRLRGKAYSFESPPLPRGRTLIPKRAFCNIGIDLFINKEMEKMKIFSMIFVCANSRAIHLDIVQNRGIESVFQCLTRFISLYGLPEKIWSDNEKSFSTSKKILSKLFFAKKKVQHNYNVNWDFNPPAAPWYGGFYERMANKRTNSEAFSNQNEKKPDIEEIYQKKSSLEHILLFPKLYIGSVDYRCTWIHVNDRPRLLRHIEYVPGLYKIFKEILANAAHNKIRDPKMNLIRIDIDSANNEISVYNNGCGIPVYIHKDENLYLPTLLFGHLFTSNSNRDRAGLGAKLCNIFSTLFKIETSSKKYNSFFSQVWKNNMKTVEEIIIRPANDEDFTRVTFKPDLAKFNMTHLDEDIVYMFKCHAQRVSKSLKDCKVSFNGQDIVNAE</sequence>
<proteinExistence type="predicted"/>
<dbReference type="InterPro" id="IPR001584">
    <property type="entry name" value="Integrase_cat-core"/>
</dbReference>
<dbReference type="AlphaFoldDB" id="A0A9D4SD66"/>
<dbReference type="InterPro" id="IPR008042">
    <property type="entry name" value="Retrotrans_Pao"/>
</dbReference>
<dbReference type="InterPro" id="IPR036890">
    <property type="entry name" value="HATPase_C_sf"/>
</dbReference>
<evidence type="ECO:0000313" key="3">
    <source>
        <dbReference type="EMBL" id="KAH7637358.1"/>
    </source>
</evidence>
<dbReference type="InterPro" id="IPR043128">
    <property type="entry name" value="Rev_trsase/Diguanyl_cyclase"/>
</dbReference>
<dbReference type="GO" id="GO:0042575">
    <property type="term" value="C:DNA polymerase complex"/>
    <property type="evidence" value="ECO:0007669"/>
    <property type="project" value="UniProtKB-ARBA"/>
</dbReference>
<dbReference type="PANTHER" id="PTHR47331">
    <property type="entry name" value="PHD-TYPE DOMAIN-CONTAINING PROTEIN"/>
    <property type="match status" value="1"/>
</dbReference>
<dbReference type="Pfam" id="PF00078">
    <property type="entry name" value="RVT_1"/>
    <property type="match status" value="1"/>
</dbReference>
<reference evidence="3" key="1">
    <citation type="submission" date="2020-06" db="EMBL/GenBank/DDBJ databases">
        <authorList>
            <person name="Ji K."/>
            <person name="Li J."/>
        </authorList>
    </citation>
    <scope>NUCLEOTIDE SEQUENCE</scope>
    <source>
        <strain evidence="3">JKM2019</strain>
        <tissue evidence="3">Whole body</tissue>
    </source>
</reference>
<dbReference type="Pfam" id="PF17921">
    <property type="entry name" value="Integrase_H2C2"/>
    <property type="match status" value="1"/>
</dbReference>
<dbReference type="Pfam" id="PF02518">
    <property type="entry name" value="HATPase_c"/>
    <property type="match status" value="1"/>
</dbReference>
<name>A0A9D4SD66_DERFA</name>
<dbReference type="SUPFAM" id="SSF53098">
    <property type="entry name" value="Ribonuclease H-like"/>
    <property type="match status" value="1"/>
</dbReference>
<accession>A0A9D4SD66</accession>
<evidence type="ECO:0000259" key="2">
    <source>
        <dbReference type="PROSITE" id="PS50994"/>
    </source>
</evidence>
<dbReference type="EMBL" id="SDOV01000009">
    <property type="protein sequence ID" value="KAH7637358.1"/>
    <property type="molecule type" value="Genomic_DNA"/>
</dbReference>
<dbReference type="PRINTS" id="PR00418">
    <property type="entry name" value="TPI2FAMILY"/>
</dbReference>
<reference evidence="3" key="2">
    <citation type="journal article" date="2021" name="World Allergy Organ. J.">
        <title>Chromosome-level assembly of Dermatophagoides farinae genome and transcriptome reveals two novel allergens Der f 37 and Der f 39.</title>
        <authorList>
            <person name="Chen J."/>
            <person name="Cai Z."/>
            <person name="Fan D."/>
            <person name="Hu J."/>
            <person name="Hou Y."/>
            <person name="He Y."/>
            <person name="Zhang Z."/>
            <person name="Zhao Z."/>
            <person name="Gao P."/>
            <person name="Hu W."/>
            <person name="Sun J."/>
            <person name="Li J."/>
            <person name="Ji K."/>
        </authorList>
    </citation>
    <scope>NUCLEOTIDE SEQUENCE</scope>
    <source>
        <strain evidence="3">JKM2019</strain>
    </source>
</reference>
<dbReference type="Gene3D" id="3.10.10.10">
    <property type="entry name" value="HIV Type 1 Reverse Transcriptase, subunit A, domain 1"/>
    <property type="match status" value="1"/>
</dbReference>
<dbReference type="SUPFAM" id="SSF55874">
    <property type="entry name" value="ATPase domain of HSP90 chaperone/DNA topoisomerase II/histidine kinase"/>
    <property type="match status" value="1"/>
</dbReference>
<dbReference type="SUPFAM" id="SSF56672">
    <property type="entry name" value="DNA/RNA polymerases"/>
    <property type="match status" value="1"/>
</dbReference>
<gene>
    <name evidence="3" type="ORF">HUG17_7564</name>
</gene>
<feature type="domain" description="Reverse transcriptase" evidence="1">
    <location>
        <begin position="1"/>
        <end position="147"/>
    </location>
</feature>
<evidence type="ECO:0000259" key="1">
    <source>
        <dbReference type="PROSITE" id="PS50878"/>
    </source>
</evidence>
<dbReference type="InterPro" id="IPR036397">
    <property type="entry name" value="RNaseH_sf"/>
</dbReference>
<dbReference type="GO" id="GO:0071897">
    <property type="term" value="P:DNA biosynthetic process"/>
    <property type="evidence" value="ECO:0007669"/>
    <property type="project" value="UniProtKB-ARBA"/>
</dbReference>
<dbReference type="PANTHER" id="PTHR47331:SF4">
    <property type="entry name" value="PEPTIDASE S1 DOMAIN-CONTAINING PROTEIN"/>
    <property type="match status" value="1"/>
</dbReference>
<dbReference type="InterPro" id="IPR041588">
    <property type="entry name" value="Integrase_H2C2"/>
</dbReference>
<dbReference type="Proteomes" id="UP000828236">
    <property type="component" value="Unassembled WGS sequence"/>
</dbReference>
<protein>
    <submittedName>
        <fullName evidence="3">Uncharacterized protein</fullName>
    </submittedName>
</protein>
<dbReference type="Gene3D" id="3.30.420.10">
    <property type="entry name" value="Ribonuclease H-like superfamily/Ribonuclease H"/>
    <property type="match status" value="1"/>
</dbReference>